<protein>
    <submittedName>
        <fullName evidence="1">Uncharacterized protein</fullName>
    </submittedName>
</protein>
<reference evidence="1 2" key="1">
    <citation type="submission" date="2013-01" db="EMBL/GenBank/DDBJ databases">
        <authorList>
            <person name="Harkins D.M."/>
            <person name="Durkin A.S."/>
            <person name="Brinkac L.M."/>
            <person name="Haft D.H."/>
            <person name="Selengut J.D."/>
            <person name="Sanka R."/>
            <person name="DePew J."/>
            <person name="Purushe J."/>
            <person name="Hartskeerl R.A."/>
            <person name="Ahmed A."/>
            <person name="van der Linden H."/>
            <person name="Goris M.G.A."/>
            <person name="Vinetz J.M."/>
            <person name="Sutton G.G."/>
            <person name="Nierman W.C."/>
            <person name="Fouts D.E."/>
        </authorList>
    </citation>
    <scope>NUCLEOTIDE SEQUENCE [LARGE SCALE GENOMIC DNA]</scope>
    <source>
        <strain evidence="1 2">Brem 328</strain>
    </source>
</reference>
<dbReference type="AlphaFoldDB" id="A0ABC9SHW4"/>
<comment type="caution">
    <text evidence="1">The sequence shown here is derived from an EMBL/GenBank/DDBJ whole genome shotgun (WGS) entry which is preliminary data.</text>
</comment>
<accession>A0ABC9SHW4</accession>
<sequence length="39" mass="4854">MLKYMKLALHLKMKKSHFRKNIGFEKFWNDPDFLKLVKE</sequence>
<gene>
    <name evidence="1" type="ORF">LEP1GSC056_4200</name>
</gene>
<dbReference type="Proteomes" id="UP000012166">
    <property type="component" value="Unassembled WGS sequence"/>
</dbReference>
<dbReference type="EMBL" id="AHMS02000028">
    <property type="protein sequence ID" value="EMN17205.1"/>
    <property type="molecule type" value="Genomic_DNA"/>
</dbReference>
<name>A0ABC9SHW4_LEPBO</name>
<evidence type="ECO:0000313" key="2">
    <source>
        <dbReference type="Proteomes" id="UP000012166"/>
    </source>
</evidence>
<proteinExistence type="predicted"/>
<organism evidence="1 2">
    <name type="scientific">Leptospira borgpetersenii str. Brem 328</name>
    <dbReference type="NCBI Taxonomy" id="1049780"/>
    <lineage>
        <taxon>Bacteria</taxon>
        <taxon>Pseudomonadati</taxon>
        <taxon>Spirochaetota</taxon>
        <taxon>Spirochaetia</taxon>
        <taxon>Leptospirales</taxon>
        <taxon>Leptospiraceae</taxon>
        <taxon>Leptospira</taxon>
    </lineage>
</organism>
<evidence type="ECO:0000313" key="1">
    <source>
        <dbReference type="EMBL" id="EMN17205.1"/>
    </source>
</evidence>